<dbReference type="InterPro" id="IPR013320">
    <property type="entry name" value="ConA-like_dom_sf"/>
</dbReference>
<feature type="domain" description="N,N-dimethylformamidase beta subunit-like C-terminal" evidence="1">
    <location>
        <begin position="308"/>
        <end position="737"/>
    </location>
</feature>
<dbReference type="RefSeq" id="WP_151118389.1">
    <property type="nucleotide sequence ID" value="NZ_CP042582.1"/>
</dbReference>
<sequence>MAQIKVFGYSDKISVKAGDEISFHATVDGTDRAKAQLVRLIHGDQHPEGPGFIEEEVKSSIDGEWAIKKQFTQVGSFLKVADPGRKLALDGSFTLFGFIWPSLHGEGVREALIGRWDLFRNEGYCLGINQKGALEFWVGDGKEIDYVAAEVPLMRKIWYFVAVSYDAGSGQATIYQEGVLNRYNSLLGKVAPVDYRSHVRETLRFRAKNAPDIPFLVAGAQDWHELRGHFVSQNYNGKIDRPGVYGRALSREELDRLRNGEPPSAEGLIAYWDSSKGYTDRGIGDRVVDTGPNGLHAEGYNRPVRAQTGWNWKGRNDCFRLAPEEYGGIEFHADAILDCRWEVARRFTIPADLKSGVYAVRLRAGDGSGLGEEYIVFFVRAAVPKARIAFLVPTASYLAYANERLSFDAQMVQPIMGQAPIVSEVDIELYQTRDFGLSTYDAHADGAGVCYSSYRRPILNMRPKCRMASMGITWQLAADLSIVGWLEHLKYDYEIVTDEDLHFGGLKAIEPYKLVITGSHPEYYSEEMLDASEDFVAGGGRLIYMGGNGYYWNIAFRPEEPWVMEVRKLDSGMRAWNARPGEHYLQTTGQKSGLWKNLGRPPQKLTGVGFISQGFDSARPFRRMPDSWHRTVAWITEGIEGEVIGDFGLAHGGAAGIEIDRYDLSLGTPPHAKIIASSGGHSDNYALVVEEVLYAYPGMTGTFDYRIRADMVYFTAPNHGGVFSTGSIGFSGALPHNRFDNNVSKLLKNVVDAFAKEGPLPGWSWVAEEKQWR</sequence>
<dbReference type="SUPFAM" id="SSF49899">
    <property type="entry name" value="Concanavalin A-like lectins/glucanases"/>
    <property type="match status" value="1"/>
</dbReference>
<dbReference type="OrthoDB" id="505641at2"/>
<protein>
    <submittedName>
        <fullName evidence="2">Large subunit of N,N-dimethylformamidase</fullName>
    </submittedName>
</protein>
<dbReference type="Pfam" id="PF20254">
    <property type="entry name" value="DMFA2_C"/>
    <property type="match status" value="1"/>
</dbReference>
<dbReference type="AlphaFoldDB" id="A0A5J6MYU1"/>
<reference evidence="2 3" key="1">
    <citation type="submission" date="2019-08" db="EMBL/GenBank/DDBJ databases">
        <title>Hyperibacter terrae gen. nov., sp. nov. and Hyperibacter viscosus sp. nov., two new members in the family Rhodospirillaceae isolated from the rhizosphere of Hypericum perforatum.</title>
        <authorList>
            <person name="Noviana Z."/>
        </authorList>
    </citation>
    <scope>NUCLEOTIDE SEQUENCE [LARGE SCALE GENOMIC DNA]</scope>
    <source>
        <strain evidence="2 3">R5959</strain>
    </source>
</reference>
<dbReference type="Proteomes" id="UP000325797">
    <property type="component" value="Chromosome"/>
</dbReference>
<accession>A0A5J6MYU1</accession>
<dbReference type="Gene3D" id="2.60.120.200">
    <property type="match status" value="1"/>
</dbReference>
<gene>
    <name evidence="2" type="ORF">FRZ61_28860</name>
</gene>
<evidence type="ECO:0000313" key="3">
    <source>
        <dbReference type="Proteomes" id="UP000325797"/>
    </source>
</evidence>
<dbReference type="KEGG" id="hadh:FRZ61_28860"/>
<organism evidence="2 3">
    <name type="scientific">Hypericibacter adhaerens</name>
    <dbReference type="NCBI Taxonomy" id="2602016"/>
    <lineage>
        <taxon>Bacteria</taxon>
        <taxon>Pseudomonadati</taxon>
        <taxon>Pseudomonadota</taxon>
        <taxon>Alphaproteobacteria</taxon>
        <taxon>Rhodospirillales</taxon>
        <taxon>Dongiaceae</taxon>
        <taxon>Hypericibacter</taxon>
    </lineage>
</organism>
<name>A0A5J6MYU1_9PROT</name>
<keyword evidence="3" id="KW-1185">Reference proteome</keyword>
<dbReference type="EMBL" id="CP042582">
    <property type="protein sequence ID" value="QEX22952.1"/>
    <property type="molecule type" value="Genomic_DNA"/>
</dbReference>
<proteinExistence type="predicted"/>
<dbReference type="Pfam" id="PF13385">
    <property type="entry name" value="Laminin_G_3"/>
    <property type="match status" value="1"/>
</dbReference>
<evidence type="ECO:0000313" key="2">
    <source>
        <dbReference type="EMBL" id="QEX22952.1"/>
    </source>
</evidence>
<dbReference type="InterPro" id="IPR046540">
    <property type="entry name" value="DMFA2_C"/>
</dbReference>
<evidence type="ECO:0000259" key="1">
    <source>
        <dbReference type="Pfam" id="PF20254"/>
    </source>
</evidence>